<keyword evidence="1" id="KW-1185">Reference proteome</keyword>
<sequence>MGMFAKMMEGFARWSERRYWGRSMMSSRNSVRSLRKKKILAYLFHGIIFQINRSPVSRCLAYRWLACLSFCSPLLARLVPSLAPRKLKVRGKRCSASFPCFA</sequence>
<organism evidence="1 2">
    <name type="scientific">Parascaris equorum</name>
    <name type="common">Equine roundworm</name>
    <dbReference type="NCBI Taxonomy" id="6256"/>
    <lineage>
        <taxon>Eukaryota</taxon>
        <taxon>Metazoa</taxon>
        <taxon>Ecdysozoa</taxon>
        <taxon>Nematoda</taxon>
        <taxon>Chromadorea</taxon>
        <taxon>Rhabditida</taxon>
        <taxon>Spirurina</taxon>
        <taxon>Ascaridomorpha</taxon>
        <taxon>Ascaridoidea</taxon>
        <taxon>Ascarididae</taxon>
        <taxon>Parascaris</taxon>
    </lineage>
</organism>
<dbReference type="WBParaSite" id="PEQ_0000413901-mRNA-1">
    <property type="protein sequence ID" value="PEQ_0000413901-mRNA-1"/>
    <property type="gene ID" value="PEQ_0000413901"/>
</dbReference>
<name>A0A914RQC9_PAREQ</name>
<evidence type="ECO:0000313" key="2">
    <source>
        <dbReference type="WBParaSite" id="PEQ_0000413901-mRNA-1"/>
    </source>
</evidence>
<dbReference type="Proteomes" id="UP000887564">
    <property type="component" value="Unplaced"/>
</dbReference>
<accession>A0A914RQC9</accession>
<evidence type="ECO:0000313" key="1">
    <source>
        <dbReference type="Proteomes" id="UP000887564"/>
    </source>
</evidence>
<reference evidence="2" key="1">
    <citation type="submission" date="2022-11" db="UniProtKB">
        <authorList>
            <consortium name="WormBaseParasite"/>
        </authorList>
    </citation>
    <scope>IDENTIFICATION</scope>
</reference>
<proteinExistence type="predicted"/>
<dbReference type="AlphaFoldDB" id="A0A914RQC9"/>
<protein>
    <submittedName>
        <fullName evidence="2">Uncharacterized protein</fullName>
    </submittedName>
</protein>